<protein>
    <recommendedName>
        <fullName evidence="2">DUF6443 domain-containing protein</fullName>
    </recommendedName>
</protein>
<sequence>MKIKHIINIFILVSTIAIQSFAQSADQNYIKTVAPTIAVTDASNLTTSQSLQTIQYFDGLGRPVETIQKNITPLGKDLVTLTEYDGVGREQFQWLPKIMNGSGAFVDPTTFKNTVEPLYNGDANPFTEIVYEPSPLNRVKEQFGAGNAWKTGNKRVTTSYGANESEVKYFYADNNNQLVADGAYNAATLYKTTTKDEDGKQTVEYKDKLGRIVMQRTGNDADTYYVYNDLGQLAYVLPPLAADASASVDFADAVNKYGYIYKYDKRGNCDYKKLPGCEPIYMAYDKADRLIASQDGNQRTKNQWTITKYDILGRIIYTATLTRQNTLAQMEATLNPLLIIESYTGTTSFANTGYTCGYFINELTPLTVNYYDNYSFISVLASTIQTNLKYIVPTAYSKAYPESATDISSLNSKGLLTGTRTYFLDGSGNYTTAVNYYDDKARIVQTRSTNHLGGYDIVYNDLDFTGKPNKTLKEHNIAINGVQLSIVSELYTYEYDHAQRLLKTKYQINNKPEVILTDMTTNGYDELGRLKTKKRHNGTDTESFQYNIRNWTTKINSGTFEENLYYNTKPSNIDQATPCYNGNICYSTWTYNGGTRGYEYEYDELNRYTGGYAYNNNEILVDYQYSEWFNYNKMGNITHLLRHGDGGEFYDLDNLSFTYNGNQLIKVDDENSYNIYNVKEYQDKANQTNEMAYDANGNLIKDLDRDIYTIKYNLLNLPEVVQFKDGHQIINQYDASGKKLSSRYYTILMKSEVPVINTLQVGQVLNLQYNMDIIDETGTFYVDNFEYGFNGCDPGWYWVDKVYNAEGYVTRLDYGANYYYYFRKDHLGNNREVWLANTGATVQRTQYYPSGLPWAEGTGQDVQNKKYNGKEFVEAHGLDEYDSEARWYYPAIMRTTTLDPLAEKYYSISPYVWCGNNPVNRVDLNGMDWYEFENKDGIKSVIWQEGNAETIDINGQTYNDIGENYTRQINAYTSITYTQNEVTSMTYTGINEDNFVAQGTGTGCKIASDQMLANEGVNSRGERINVVNADANGVATAANANAARGIDAVDKALENGNPIEVGVDYKSKQVNNIPPNGDGMTDHFIVISSKTETLSNGQVTSKTYNFFDPRSRQYGTDATNILRVNNNKMTGYYRSGSSMNKPYTVTTIRKSR</sequence>
<evidence type="ECO:0000256" key="1">
    <source>
        <dbReference type="SAM" id="SignalP"/>
    </source>
</evidence>
<dbReference type="Gene3D" id="2.180.10.10">
    <property type="entry name" value="RHS repeat-associated core"/>
    <property type="match status" value="1"/>
</dbReference>
<dbReference type="NCBIfam" id="TIGR03696">
    <property type="entry name" value="Rhs_assc_core"/>
    <property type="match status" value="1"/>
</dbReference>
<reference evidence="3" key="1">
    <citation type="submission" date="2018-07" db="EMBL/GenBank/DDBJ databases">
        <authorList>
            <consortium name="Genoscope - CEA"/>
            <person name="William W."/>
        </authorList>
    </citation>
    <scope>NUCLEOTIDE SEQUENCE</scope>
    <source>
        <strain evidence="3">IK1</strain>
    </source>
</reference>
<feature type="domain" description="DUF6443" evidence="2">
    <location>
        <begin position="33"/>
        <end position="160"/>
    </location>
</feature>
<accession>A0A653ABF9</accession>
<dbReference type="InterPro" id="IPR022385">
    <property type="entry name" value="Rhs_assc_core"/>
</dbReference>
<keyword evidence="1" id="KW-0732">Signal</keyword>
<gene>
    <name evidence="3" type="ORF">TRIP_D300215</name>
</gene>
<name>A0A653ABF9_9BACT</name>
<dbReference type="InterPro" id="IPR045619">
    <property type="entry name" value="DUF6443"/>
</dbReference>
<dbReference type="EMBL" id="UPXZ01000024">
    <property type="protein sequence ID" value="VBB45388.1"/>
    <property type="molecule type" value="Genomic_DNA"/>
</dbReference>
<proteinExistence type="predicted"/>
<dbReference type="Pfam" id="PF20041">
    <property type="entry name" value="DUF6443"/>
    <property type="match status" value="1"/>
</dbReference>
<evidence type="ECO:0000259" key="2">
    <source>
        <dbReference type="Pfam" id="PF20041"/>
    </source>
</evidence>
<feature type="signal peptide" evidence="1">
    <location>
        <begin position="1"/>
        <end position="22"/>
    </location>
</feature>
<organism evidence="3">
    <name type="scientific">uncultured Paludibacter sp</name>
    <dbReference type="NCBI Taxonomy" id="497635"/>
    <lineage>
        <taxon>Bacteria</taxon>
        <taxon>Pseudomonadati</taxon>
        <taxon>Bacteroidota</taxon>
        <taxon>Bacteroidia</taxon>
        <taxon>Bacteroidales</taxon>
        <taxon>Paludibacteraceae</taxon>
        <taxon>Paludibacter</taxon>
        <taxon>environmental samples</taxon>
    </lineage>
</organism>
<dbReference type="InterPro" id="IPR050708">
    <property type="entry name" value="T6SS_VgrG/RHS"/>
</dbReference>
<dbReference type="AlphaFoldDB" id="A0A653ABF9"/>
<dbReference type="PANTHER" id="PTHR32305:SF15">
    <property type="entry name" value="PROTEIN RHSA-RELATED"/>
    <property type="match status" value="1"/>
</dbReference>
<dbReference type="PANTHER" id="PTHR32305">
    <property type="match status" value="1"/>
</dbReference>
<evidence type="ECO:0000313" key="3">
    <source>
        <dbReference type="EMBL" id="VBB45388.1"/>
    </source>
</evidence>
<feature type="chain" id="PRO_5025011001" description="DUF6443 domain-containing protein" evidence="1">
    <location>
        <begin position="23"/>
        <end position="1152"/>
    </location>
</feature>